<name>A0A8J8NZG9_HALGN</name>
<dbReference type="EMBL" id="RRYP01004145">
    <property type="protein sequence ID" value="TNV83125.1"/>
    <property type="molecule type" value="Genomic_DNA"/>
</dbReference>
<dbReference type="Proteomes" id="UP000785679">
    <property type="component" value="Unassembled WGS sequence"/>
</dbReference>
<accession>A0A8J8NZG9</accession>
<proteinExistence type="predicted"/>
<organism evidence="1 2">
    <name type="scientific">Halteria grandinella</name>
    <dbReference type="NCBI Taxonomy" id="5974"/>
    <lineage>
        <taxon>Eukaryota</taxon>
        <taxon>Sar</taxon>
        <taxon>Alveolata</taxon>
        <taxon>Ciliophora</taxon>
        <taxon>Intramacronucleata</taxon>
        <taxon>Spirotrichea</taxon>
        <taxon>Stichotrichia</taxon>
        <taxon>Sporadotrichida</taxon>
        <taxon>Halteriidae</taxon>
        <taxon>Halteria</taxon>
    </lineage>
</organism>
<gene>
    <name evidence="1" type="ORF">FGO68_gene3545</name>
</gene>
<sequence>MNILKHGRVIAPKASGYKVSVSALTIIQLFLNGNFTFKRLALTSKRVRAALLTYGLRKNRQLALQVQNIQMDKLSPQSVKQMVEFAEIIHISVWQGEVTDVHDWMTNLDMLSDRILWSINQHKFDEQQIGTKISLSLDVKSLCNQLTLPAEWIFGNTIVKSWGTLKNFLQLMAQVKGLKELKIIDQLFDIRVQSRSGTSWGNCHRHSRVHLSNFDYAKGHIKFLTFQGCKFYGSCHNQFSKLYPKLQVLTIEDAKFSESCLFKKYSNLKILKVYNPIIQACKLDEEQKQVYTDAFKGLTINFVSNMINGKDSIKLAELVVPIQHLEADVNFKESLEILKPKQSKQFILRQQAQMASIGLIPICKLRDYESVFSFSILYQFLESVNKAPNSQLLSPIELRICKFSDLTSRYSHDEPQTNLGKQLKALADWSNLQISSIGANGSDGFVMQLEMNKTTGRGLTLYYDGCQQGSKIEIFGFNQKVSHIIKAKIYNSPIAALADKEKIKLFSLRSYLQD</sequence>
<keyword evidence="2" id="KW-1185">Reference proteome</keyword>
<evidence type="ECO:0000313" key="2">
    <source>
        <dbReference type="Proteomes" id="UP000785679"/>
    </source>
</evidence>
<reference evidence="1" key="1">
    <citation type="submission" date="2019-06" db="EMBL/GenBank/DDBJ databases">
        <authorList>
            <person name="Zheng W."/>
        </authorList>
    </citation>
    <scope>NUCLEOTIDE SEQUENCE</scope>
    <source>
        <strain evidence="1">QDHG01</strain>
    </source>
</reference>
<dbReference type="AlphaFoldDB" id="A0A8J8NZG9"/>
<comment type="caution">
    <text evidence="1">The sequence shown here is derived from an EMBL/GenBank/DDBJ whole genome shotgun (WGS) entry which is preliminary data.</text>
</comment>
<evidence type="ECO:0000313" key="1">
    <source>
        <dbReference type="EMBL" id="TNV83125.1"/>
    </source>
</evidence>
<protein>
    <submittedName>
        <fullName evidence="1">Uncharacterized protein</fullName>
    </submittedName>
</protein>